<accession>F9LYQ2</accession>
<reference evidence="1 2" key="1">
    <citation type="submission" date="2011-05" db="EMBL/GenBank/DDBJ databases">
        <authorList>
            <person name="Durkin A.S."/>
            <person name="Radune D."/>
            <person name="Hostetler J."/>
            <person name="Torralba M."/>
            <person name="Gillis M."/>
            <person name="Methe B."/>
            <person name="Sutton G."/>
            <person name="Nelson K.E."/>
        </authorList>
    </citation>
    <scope>NUCLEOTIDE SEQUENCE [LARGE SCALE GENOMIC DNA]</scope>
    <source>
        <strain evidence="1 2">SK95</strain>
    </source>
</reference>
<name>F9LYQ2_STROR</name>
<sequence>MWSELLKVRYSKKQHASHVVFLFAEKRKTLKFLVEIANKEMRKKKGGTFMYMPILYPWYIKWFLK</sequence>
<comment type="caution">
    <text evidence="1">The sequence shown here is derived from an EMBL/GenBank/DDBJ whole genome shotgun (WGS) entry which is preliminary data.</text>
</comment>
<organism evidence="1 2">
    <name type="scientific">Streptococcus mitis bv. 2 str. SK95</name>
    <dbReference type="NCBI Taxonomy" id="1000588"/>
    <lineage>
        <taxon>Bacteria</taxon>
        <taxon>Bacillati</taxon>
        <taxon>Bacillota</taxon>
        <taxon>Bacilli</taxon>
        <taxon>Lactobacillales</taxon>
        <taxon>Streptococcaceae</taxon>
        <taxon>Streptococcus</taxon>
    </lineage>
</organism>
<proteinExistence type="predicted"/>
<dbReference type="AlphaFoldDB" id="F9LYQ2"/>
<dbReference type="Proteomes" id="UP000003858">
    <property type="component" value="Unassembled WGS sequence"/>
</dbReference>
<dbReference type="PATRIC" id="fig|1000588.3.peg.1509"/>
<gene>
    <name evidence="1" type="ORF">HMPREF9965_0336</name>
</gene>
<protein>
    <submittedName>
        <fullName evidence="1">Uncharacterized protein</fullName>
    </submittedName>
</protein>
<evidence type="ECO:0000313" key="2">
    <source>
        <dbReference type="Proteomes" id="UP000003858"/>
    </source>
</evidence>
<dbReference type="EMBL" id="AFUB01000054">
    <property type="protein sequence ID" value="EGU63927.1"/>
    <property type="molecule type" value="Genomic_DNA"/>
</dbReference>
<evidence type="ECO:0000313" key="1">
    <source>
        <dbReference type="EMBL" id="EGU63927.1"/>
    </source>
</evidence>